<dbReference type="EMBL" id="CAJNNV010032969">
    <property type="protein sequence ID" value="CAE8641689.1"/>
    <property type="molecule type" value="Genomic_DNA"/>
</dbReference>
<dbReference type="AlphaFoldDB" id="A0A813HW18"/>
<dbReference type="InterPro" id="IPR018490">
    <property type="entry name" value="cNMP-bd_dom_sf"/>
</dbReference>
<comment type="caution">
    <text evidence="1">The sequence shown here is derived from an EMBL/GenBank/DDBJ whole genome shotgun (WGS) entry which is preliminary data.</text>
</comment>
<keyword evidence="2" id="KW-1185">Reference proteome</keyword>
<dbReference type="Proteomes" id="UP000654075">
    <property type="component" value="Unassembled WGS sequence"/>
</dbReference>
<sequence length="276" mass="29717">LQSFGVVGAKIFHSDSATATSFLLALQRCEDLVIADAQPTLRTNLSSLLPPAPLCCSVKLVALEAAVQEFLGCSQEQVATLSAAGTWSEKPAGFKLSGQGRLEEVLHIAVPGHSEVTEMIDVGASCGPAQQVSVTRLGALCGCEGLLFDEESRSTCTVSAERSRFLAVQKQPLKDILAADPSLASRLTRTATLQFLHNSDALMQSLQLNQGGGWHGGHFDRRTAEVSMKLVEDFSTLRSPTATRPKLRRRGTINGWAEDWVRQRSDPPHDALPQSL</sequence>
<dbReference type="SUPFAM" id="SSF51206">
    <property type="entry name" value="cAMP-binding domain-like"/>
    <property type="match status" value="1"/>
</dbReference>
<reference evidence="1" key="1">
    <citation type="submission" date="2021-02" db="EMBL/GenBank/DDBJ databases">
        <authorList>
            <person name="Dougan E. K."/>
            <person name="Rhodes N."/>
            <person name="Thang M."/>
            <person name="Chan C."/>
        </authorList>
    </citation>
    <scope>NUCLEOTIDE SEQUENCE</scope>
</reference>
<gene>
    <name evidence="1" type="ORF">PGLA1383_LOCUS56297</name>
</gene>
<accession>A0A813HW18</accession>
<evidence type="ECO:0000313" key="1">
    <source>
        <dbReference type="EMBL" id="CAE8641689.1"/>
    </source>
</evidence>
<feature type="non-terminal residue" evidence="1">
    <location>
        <position position="276"/>
    </location>
</feature>
<dbReference type="InterPro" id="IPR014710">
    <property type="entry name" value="RmlC-like_jellyroll"/>
</dbReference>
<protein>
    <recommendedName>
        <fullName evidence="3">Cyclic nucleotide-binding domain-containing protein</fullName>
    </recommendedName>
</protein>
<organism evidence="1 2">
    <name type="scientific">Polarella glacialis</name>
    <name type="common">Dinoflagellate</name>
    <dbReference type="NCBI Taxonomy" id="89957"/>
    <lineage>
        <taxon>Eukaryota</taxon>
        <taxon>Sar</taxon>
        <taxon>Alveolata</taxon>
        <taxon>Dinophyceae</taxon>
        <taxon>Suessiales</taxon>
        <taxon>Suessiaceae</taxon>
        <taxon>Polarella</taxon>
    </lineage>
</organism>
<evidence type="ECO:0008006" key="3">
    <source>
        <dbReference type="Google" id="ProtNLM"/>
    </source>
</evidence>
<evidence type="ECO:0000313" key="2">
    <source>
        <dbReference type="Proteomes" id="UP000654075"/>
    </source>
</evidence>
<name>A0A813HW18_POLGL</name>
<proteinExistence type="predicted"/>
<dbReference type="Gene3D" id="2.60.120.10">
    <property type="entry name" value="Jelly Rolls"/>
    <property type="match status" value="1"/>
</dbReference>